<keyword evidence="3" id="KW-0813">Transport</keyword>
<evidence type="ECO:0000256" key="1">
    <source>
        <dbReference type="ARBA" id="ARBA00004651"/>
    </source>
</evidence>
<evidence type="ECO:0000313" key="9">
    <source>
        <dbReference type="EMBL" id="GAF36227.1"/>
    </source>
</evidence>
<keyword evidence="12" id="KW-1185">Reference proteome</keyword>
<feature type="transmembrane region" description="Helical" evidence="8">
    <location>
        <begin position="191"/>
        <end position="209"/>
    </location>
</feature>
<dbReference type="eggNOG" id="COG3201">
    <property type="taxonomic scope" value="Bacteria"/>
</dbReference>
<protein>
    <submittedName>
        <fullName evidence="10">Nicotinamide mononucleotide transporter PnuC</fullName>
    </submittedName>
    <submittedName>
        <fullName evidence="9">Ribosyl nicotinamide transporter, PnuC-like</fullName>
    </submittedName>
</protein>
<proteinExistence type="inferred from homology"/>
<dbReference type="Pfam" id="PF04973">
    <property type="entry name" value="NMN_transporter"/>
    <property type="match status" value="1"/>
</dbReference>
<feature type="transmembrane region" description="Helical" evidence="8">
    <location>
        <begin position="66"/>
        <end position="86"/>
    </location>
</feature>
<evidence type="ECO:0000313" key="12">
    <source>
        <dbReference type="Proteomes" id="UP000051966"/>
    </source>
</evidence>
<evidence type="ECO:0000256" key="7">
    <source>
        <dbReference type="ARBA" id="ARBA00023136"/>
    </source>
</evidence>
<keyword evidence="5 8" id="KW-0812">Transmembrane</keyword>
<dbReference type="RefSeq" id="WP_235807179.1">
    <property type="nucleotide sequence ID" value="NZ_AZFY01000148.1"/>
</dbReference>
<dbReference type="EMBL" id="BAKI01000008">
    <property type="protein sequence ID" value="GAF36227.1"/>
    <property type="molecule type" value="Genomic_DNA"/>
</dbReference>
<organism evidence="9 11">
    <name type="scientific">Lentilactobacillus farraginis DSM 18382 = JCM 14108</name>
    <dbReference type="NCBI Taxonomy" id="1423743"/>
    <lineage>
        <taxon>Bacteria</taxon>
        <taxon>Bacillati</taxon>
        <taxon>Bacillota</taxon>
        <taxon>Bacilli</taxon>
        <taxon>Lactobacillales</taxon>
        <taxon>Lactobacillaceae</taxon>
        <taxon>Lentilactobacillus</taxon>
    </lineage>
</organism>
<evidence type="ECO:0000313" key="10">
    <source>
        <dbReference type="EMBL" id="KRM01744.1"/>
    </source>
</evidence>
<evidence type="ECO:0000256" key="8">
    <source>
        <dbReference type="SAM" id="Phobius"/>
    </source>
</evidence>
<comment type="subcellular location">
    <subcellularLocation>
        <location evidence="1">Cell membrane</location>
        <topology evidence="1">Multi-pass membrane protein</topology>
    </subcellularLocation>
</comment>
<evidence type="ECO:0000313" key="11">
    <source>
        <dbReference type="Proteomes" id="UP000019488"/>
    </source>
</evidence>
<dbReference type="NCBIfam" id="TIGR01528">
    <property type="entry name" value="NMN_trans_PnuC"/>
    <property type="match status" value="1"/>
</dbReference>
<keyword evidence="4" id="KW-1003">Cell membrane</keyword>
<feature type="transmembrane region" description="Helical" evidence="8">
    <location>
        <begin position="116"/>
        <end position="134"/>
    </location>
</feature>
<dbReference type="PANTHER" id="PTHR36122:SF2">
    <property type="entry name" value="NICOTINAMIDE RIBOSIDE TRANSPORTER PNUC"/>
    <property type="match status" value="1"/>
</dbReference>
<keyword evidence="6 8" id="KW-1133">Transmembrane helix</keyword>
<dbReference type="GO" id="GO:0005886">
    <property type="term" value="C:plasma membrane"/>
    <property type="evidence" value="ECO:0007669"/>
    <property type="project" value="UniProtKB-SubCell"/>
</dbReference>
<feature type="transmembrane region" description="Helical" evidence="8">
    <location>
        <begin position="155"/>
        <end position="176"/>
    </location>
</feature>
<dbReference type="Proteomes" id="UP000051966">
    <property type="component" value="Unassembled WGS sequence"/>
</dbReference>
<comment type="caution">
    <text evidence="9">The sequence shown here is derived from an EMBL/GenBank/DDBJ whole genome shotgun (WGS) entry which is preliminary data.</text>
</comment>
<keyword evidence="7 8" id="KW-0472">Membrane</keyword>
<dbReference type="STRING" id="1423743.FD41_GL001453"/>
<evidence type="ECO:0000256" key="6">
    <source>
        <dbReference type="ARBA" id="ARBA00022989"/>
    </source>
</evidence>
<evidence type="ECO:0000256" key="2">
    <source>
        <dbReference type="ARBA" id="ARBA00006669"/>
    </source>
</evidence>
<dbReference type="Proteomes" id="UP000019488">
    <property type="component" value="Unassembled WGS sequence"/>
</dbReference>
<feature type="transmembrane region" description="Helical" evidence="8">
    <location>
        <begin position="93"/>
        <end position="110"/>
    </location>
</feature>
<reference evidence="10 12" key="2">
    <citation type="journal article" date="2015" name="Genome Announc.">
        <title>Expanding the biotechnology potential of lactobacilli through comparative genomics of 213 strains and associated genera.</title>
        <authorList>
            <person name="Sun Z."/>
            <person name="Harris H.M."/>
            <person name="McCann A."/>
            <person name="Guo C."/>
            <person name="Argimon S."/>
            <person name="Zhang W."/>
            <person name="Yang X."/>
            <person name="Jeffery I.B."/>
            <person name="Cooney J.C."/>
            <person name="Kagawa T.F."/>
            <person name="Liu W."/>
            <person name="Song Y."/>
            <person name="Salvetti E."/>
            <person name="Wrobel A."/>
            <person name="Rasinkangas P."/>
            <person name="Parkhill J."/>
            <person name="Rea M.C."/>
            <person name="O'Sullivan O."/>
            <person name="Ritari J."/>
            <person name="Douillard F.P."/>
            <person name="Paul Ross R."/>
            <person name="Yang R."/>
            <person name="Briner A.E."/>
            <person name="Felis G.E."/>
            <person name="de Vos W.M."/>
            <person name="Barrangou R."/>
            <person name="Klaenhammer T.R."/>
            <person name="Caufield P.W."/>
            <person name="Cui Y."/>
            <person name="Zhang H."/>
            <person name="O'Toole P.W."/>
        </authorList>
    </citation>
    <scope>NUCLEOTIDE SEQUENCE [LARGE SCALE GENOMIC DNA]</scope>
    <source>
        <strain evidence="10 12">DSM 18382</strain>
    </source>
</reference>
<accession>X0PGW0</accession>
<evidence type="ECO:0000256" key="3">
    <source>
        <dbReference type="ARBA" id="ARBA00022448"/>
    </source>
</evidence>
<dbReference type="GO" id="GO:0034257">
    <property type="term" value="F:nicotinamide riboside transmembrane transporter activity"/>
    <property type="evidence" value="ECO:0007669"/>
    <property type="project" value="InterPro"/>
</dbReference>
<gene>
    <name evidence="10" type="ORF">FD41_GL001453</name>
    <name evidence="9" type="ORF">JCM14108_1182</name>
</gene>
<dbReference type="InterPro" id="IPR006419">
    <property type="entry name" value="NMN_transpt_PnuC"/>
</dbReference>
<dbReference type="EMBL" id="AZFY01000148">
    <property type="protein sequence ID" value="KRM01744.1"/>
    <property type="molecule type" value="Genomic_DNA"/>
</dbReference>
<reference evidence="9" key="1">
    <citation type="journal article" date="2014" name="Genome Announc.">
        <title>Draft Genome Sequences of Two Lactobacillus Strains, L. farraginis JCM 14108T and L. composti JCM 14202T, Isolated from Compost of Distilled Shochu Residue.</title>
        <authorList>
            <person name="Yuki M."/>
            <person name="Oshima K."/>
            <person name="Suda W."/>
            <person name="Kitahara M."/>
            <person name="Kitamura K."/>
            <person name="Iida T."/>
            <person name="Hattori M."/>
            <person name="Ohkuma M."/>
        </authorList>
    </citation>
    <scope>NUCLEOTIDE SEQUENCE [LARGE SCALE GENOMIC DNA]</scope>
    <source>
        <strain evidence="9">JCM 14108</strain>
    </source>
</reference>
<evidence type="ECO:0000256" key="4">
    <source>
        <dbReference type="ARBA" id="ARBA00022475"/>
    </source>
</evidence>
<dbReference type="PANTHER" id="PTHR36122">
    <property type="entry name" value="NICOTINAMIDE RIBOSIDE TRANSPORTER PNUC"/>
    <property type="match status" value="1"/>
</dbReference>
<evidence type="ECO:0000256" key="5">
    <source>
        <dbReference type="ARBA" id="ARBA00022692"/>
    </source>
</evidence>
<feature type="transmembrane region" description="Helical" evidence="8">
    <location>
        <begin position="35"/>
        <end position="54"/>
    </location>
</feature>
<dbReference type="AlphaFoldDB" id="X0PGW0"/>
<comment type="similarity">
    <text evidence="2">Belongs to the nicotinamide ribonucleoside (NR) uptake permease (TC 4.B.1) family.</text>
</comment>
<dbReference type="PATRIC" id="fig|1423743.5.peg.1505"/>
<sequence length="270" mass="30522">MEKVPVETVVKRAVRLSFGPTQIVKDVFQMSRARSLYLLLLVAIQIGSFFLFFSNGNVTLKPDTSVIGMVGLFAGITGIISVVVCADGKITNYFWAILNNVSYIYVSFANHLYGEVYLNMYFFILEFIGIYEWTSKNLKTKAKQQDLVQVKELSGIGWGILAFAVLVGWLALGLFLKRVPFLSTTLDPHPWIDAISVVVQVFAQLLMVLRYGASQWLLWIVGNVAELLLWTINFNPIIMALWFAYLVNSLYGYYMRTGKLQKESLPDQTA</sequence>
<name>X0PGW0_9LACO</name>